<keyword evidence="5 7" id="KW-0067">ATP-binding</keyword>
<organism evidence="9 11">
    <name type="scientific">Schizosaccharomyces japonicus (strain yFS275 / FY16936)</name>
    <name type="common">Fission yeast</name>
    <dbReference type="NCBI Taxonomy" id="402676"/>
    <lineage>
        <taxon>Eukaryota</taxon>
        <taxon>Fungi</taxon>
        <taxon>Dikarya</taxon>
        <taxon>Ascomycota</taxon>
        <taxon>Taphrinomycotina</taxon>
        <taxon>Schizosaccharomycetes</taxon>
        <taxon>Schizosaccharomycetales</taxon>
        <taxon>Schizosaccharomycetaceae</taxon>
        <taxon>Schizosaccharomyces</taxon>
    </lineage>
</organism>
<dbReference type="SUPFAM" id="SSF53244">
    <property type="entry name" value="MurD-like peptide ligases, peptide-binding domain"/>
    <property type="match status" value="1"/>
</dbReference>
<dbReference type="GO" id="GO:0005829">
    <property type="term" value="C:cytosol"/>
    <property type="evidence" value="ECO:0000318"/>
    <property type="project" value="GO_Central"/>
</dbReference>
<dbReference type="GO" id="GO:0005737">
    <property type="term" value="C:cytoplasm"/>
    <property type="evidence" value="ECO:0000318"/>
    <property type="project" value="GO_Central"/>
</dbReference>
<dbReference type="GO" id="GO:0005524">
    <property type="term" value="F:ATP binding"/>
    <property type="evidence" value="ECO:0007669"/>
    <property type="project" value="UniProtKB-KW"/>
</dbReference>
<dbReference type="InterPro" id="IPR001645">
    <property type="entry name" value="Folylpolyglutamate_synth"/>
</dbReference>
<dbReference type="PIRSF" id="PIRSF001563">
    <property type="entry name" value="Folylpolyglu_synth"/>
    <property type="match status" value="1"/>
</dbReference>
<dbReference type="PANTHER" id="PTHR11136:SF0">
    <property type="entry name" value="DIHYDROFOLATE SYNTHETASE-RELATED"/>
    <property type="match status" value="1"/>
</dbReference>
<keyword evidence="4 7" id="KW-0547">Nucleotide-binding</keyword>
<dbReference type="Gene3D" id="3.90.190.20">
    <property type="entry name" value="Mur ligase, C-terminal domain"/>
    <property type="match status" value="1"/>
</dbReference>
<dbReference type="AlphaFoldDB" id="B6JVW2"/>
<evidence type="ECO:0000256" key="7">
    <source>
        <dbReference type="PIRNR" id="PIRNR001563"/>
    </source>
</evidence>
<dbReference type="VEuPathDB" id="FungiDB:SJAG_00529"/>
<dbReference type="STRING" id="402676.B6JVW2"/>
<name>B6JVW2_SCHJY</name>
<dbReference type="PANTHER" id="PTHR11136">
    <property type="entry name" value="FOLYLPOLYGLUTAMATE SYNTHASE-RELATED"/>
    <property type="match status" value="1"/>
</dbReference>
<comment type="similarity">
    <text evidence="1 7">Belongs to the folylpolyglutamate synthase family.</text>
</comment>
<dbReference type="GO" id="GO:0004326">
    <property type="term" value="F:tetrahydrofolylpolyglutamate synthase activity"/>
    <property type="evidence" value="ECO:0000318"/>
    <property type="project" value="GO_Central"/>
</dbReference>
<dbReference type="Proteomes" id="UP000001744">
    <property type="component" value="Unassembled WGS sequence"/>
</dbReference>
<keyword evidence="3" id="KW-0479">Metal-binding</keyword>
<evidence type="ECO:0000256" key="6">
    <source>
        <dbReference type="ARBA" id="ARBA00022842"/>
    </source>
</evidence>
<dbReference type="EC" id="6.3.2.12" evidence="7"/>
<evidence type="ECO:0000313" key="11">
    <source>
        <dbReference type="Proteomes" id="UP000001744"/>
    </source>
</evidence>
<dbReference type="RefSeq" id="XP_002171806.1">
    <property type="nucleotide sequence ID" value="XM_002171770.2"/>
</dbReference>
<dbReference type="Gene3D" id="3.40.1190.10">
    <property type="entry name" value="Mur-like, catalytic domain"/>
    <property type="match status" value="1"/>
</dbReference>
<dbReference type="InterPro" id="IPR036565">
    <property type="entry name" value="Mur-like_cat_sf"/>
</dbReference>
<evidence type="ECO:0000256" key="4">
    <source>
        <dbReference type="ARBA" id="ARBA00022741"/>
    </source>
</evidence>
<dbReference type="NCBIfam" id="TIGR01499">
    <property type="entry name" value="folC"/>
    <property type="match status" value="1"/>
</dbReference>
<dbReference type="GeneID" id="7051225"/>
<dbReference type="GO" id="GO:0046872">
    <property type="term" value="F:metal ion binding"/>
    <property type="evidence" value="ECO:0007669"/>
    <property type="project" value="UniProtKB-KW"/>
</dbReference>
<sequence length="415" mass="45312">MPINLGLTRMLKLLKLLGNPQESFLAVQVAGTNGKGSICTYIYTSLLQASYKVGRYTSPYFVDPRDSISINGSKASKVLFNECWNKVNETNLRHHTEATEFELLTATAFECFHRSNVRIAVIETGLGGRLDATNVFEEPLVSVLAKIGLDHQFFLGNTLAEIAREKAGIMKAKVPCVIDGTNDPTVLDAVRQVAESLSAGPVHAVTAQPVKDDEHKWIVNTPNWGENVYETSLNGAYQGANLACAVTALDIISNSVPLMLPHVVAGLKHTHWPGRLDIQELPDVGRIVFDGAHNENAAIELSKYIEEHRKPGQSVTWVMAFTSTKDVLGIIKTLVKPGDCIAATTFPDVAGMPWIHAKPTASIAKIAASLNLPCEEFSDNWHGAIDYAVERTPNNVIVCGSLYLLGRVFLYYGLE</sequence>
<keyword evidence="6" id="KW-0460">Magnesium</keyword>
<evidence type="ECO:0000256" key="2">
    <source>
        <dbReference type="ARBA" id="ARBA00022598"/>
    </source>
</evidence>
<accession>B6JVW2</accession>
<gene>
    <name evidence="10" type="primary">fol3</name>
    <name evidence="9" type="ORF">SJAG_00529</name>
</gene>
<dbReference type="InterPro" id="IPR013221">
    <property type="entry name" value="Mur_ligase_cen"/>
</dbReference>
<protein>
    <recommendedName>
        <fullName evidence="7">Dihydrofolate synthetase</fullName>
        <ecNumber evidence="7">6.3.2.12</ecNumber>
    </recommendedName>
</protein>
<evidence type="ECO:0000256" key="1">
    <source>
        <dbReference type="ARBA" id="ARBA00008276"/>
    </source>
</evidence>
<dbReference type="OrthoDB" id="5212574at2759"/>
<evidence type="ECO:0000313" key="9">
    <source>
        <dbReference type="EMBL" id="EEB05513.1"/>
    </source>
</evidence>
<comment type="pathway">
    <text evidence="7">Cofactor biosynthesis; tetrahydrofolylpolyglutamate biosynthesis.</text>
</comment>
<proteinExistence type="inferred from homology"/>
<dbReference type="GO" id="GO:0006730">
    <property type="term" value="P:one-carbon metabolic process"/>
    <property type="evidence" value="ECO:0007669"/>
    <property type="project" value="UniProtKB-KW"/>
</dbReference>
<dbReference type="EMBL" id="KE651166">
    <property type="protein sequence ID" value="EEB05513.1"/>
    <property type="molecule type" value="Genomic_DNA"/>
</dbReference>
<keyword evidence="11" id="KW-1185">Reference proteome</keyword>
<evidence type="ECO:0000256" key="5">
    <source>
        <dbReference type="ARBA" id="ARBA00022840"/>
    </source>
</evidence>
<evidence type="ECO:0000313" key="10">
    <source>
        <dbReference type="JaponicusDB" id="SJAG_00529"/>
    </source>
</evidence>
<dbReference type="GO" id="GO:0005739">
    <property type="term" value="C:mitochondrion"/>
    <property type="evidence" value="ECO:0000318"/>
    <property type="project" value="GO_Central"/>
</dbReference>
<feature type="domain" description="Mur ligase central" evidence="8">
    <location>
        <begin position="29"/>
        <end position="248"/>
    </location>
</feature>
<comment type="catalytic activity">
    <reaction evidence="7">
        <text>7,8-dihydropteroate + L-glutamate + ATP = 7,8-dihydrofolate + ADP + phosphate + H(+)</text>
        <dbReference type="Rhea" id="RHEA:23584"/>
        <dbReference type="ChEBI" id="CHEBI:15378"/>
        <dbReference type="ChEBI" id="CHEBI:17839"/>
        <dbReference type="ChEBI" id="CHEBI:29985"/>
        <dbReference type="ChEBI" id="CHEBI:30616"/>
        <dbReference type="ChEBI" id="CHEBI:43474"/>
        <dbReference type="ChEBI" id="CHEBI:57451"/>
        <dbReference type="ChEBI" id="CHEBI:456216"/>
        <dbReference type="EC" id="6.3.2.12"/>
    </reaction>
</comment>
<dbReference type="OMA" id="CITIDEQ"/>
<dbReference type="SUPFAM" id="SSF53623">
    <property type="entry name" value="MurD-like peptide ligases, catalytic domain"/>
    <property type="match status" value="1"/>
</dbReference>
<dbReference type="Pfam" id="PF08245">
    <property type="entry name" value="Mur_ligase_M"/>
    <property type="match status" value="1"/>
</dbReference>
<dbReference type="InterPro" id="IPR036615">
    <property type="entry name" value="Mur_ligase_C_dom_sf"/>
</dbReference>
<reference evidence="9 11" key="1">
    <citation type="journal article" date="2011" name="Science">
        <title>Comparative functional genomics of the fission yeasts.</title>
        <authorList>
            <person name="Rhind N."/>
            <person name="Chen Z."/>
            <person name="Yassour M."/>
            <person name="Thompson D.A."/>
            <person name="Haas B.J."/>
            <person name="Habib N."/>
            <person name="Wapinski I."/>
            <person name="Roy S."/>
            <person name="Lin M.F."/>
            <person name="Heiman D.I."/>
            <person name="Young S.K."/>
            <person name="Furuya K."/>
            <person name="Guo Y."/>
            <person name="Pidoux A."/>
            <person name="Chen H.M."/>
            <person name="Robbertse B."/>
            <person name="Goldberg J.M."/>
            <person name="Aoki K."/>
            <person name="Bayne E.H."/>
            <person name="Berlin A.M."/>
            <person name="Desjardins C.A."/>
            <person name="Dobbs E."/>
            <person name="Dukaj L."/>
            <person name="Fan L."/>
            <person name="FitzGerald M.G."/>
            <person name="French C."/>
            <person name="Gujja S."/>
            <person name="Hansen K."/>
            <person name="Keifenheim D."/>
            <person name="Levin J.Z."/>
            <person name="Mosher R.A."/>
            <person name="Mueller C.A."/>
            <person name="Pfiffner J."/>
            <person name="Priest M."/>
            <person name="Russ C."/>
            <person name="Smialowska A."/>
            <person name="Swoboda P."/>
            <person name="Sykes S.M."/>
            <person name="Vaughn M."/>
            <person name="Vengrova S."/>
            <person name="Yoder R."/>
            <person name="Zeng Q."/>
            <person name="Allshire R."/>
            <person name="Baulcombe D."/>
            <person name="Birren B.W."/>
            <person name="Brown W."/>
            <person name="Ekwall K."/>
            <person name="Kellis M."/>
            <person name="Leatherwood J."/>
            <person name="Levin H."/>
            <person name="Margalit H."/>
            <person name="Martienssen R."/>
            <person name="Nieduszynski C.A."/>
            <person name="Spatafora J.W."/>
            <person name="Friedman N."/>
            <person name="Dalgaard J.Z."/>
            <person name="Baumann P."/>
            <person name="Niki H."/>
            <person name="Regev A."/>
            <person name="Nusbaum C."/>
        </authorList>
    </citation>
    <scope>NUCLEOTIDE SEQUENCE [LARGE SCALE GENOMIC DNA]</scope>
    <source>
        <strain evidence="11">yFS275 / FY16936</strain>
    </source>
</reference>
<dbReference type="JaponicusDB" id="SJAG_00529">
    <property type="gene designation" value="fol3"/>
</dbReference>
<dbReference type="GO" id="GO:0008841">
    <property type="term" value="F:dihydrofolate synthase activity"/>
    <property type="evidence" value="ECO:0000318"/>
    <property type="project" value="GO_Central"/>
</dbReference>
<evidence type="ECO:0000259" key="8">
    <source>
        <dbReference type="Pfam" id="PF08245"/>
    </source>
</evidence>
<dbReference type="HOGENOM" id="CLU_015869_1_1_1"/>
<dbReference type="GO" id="GO:0009396">
    <property type="term" value="P:folic acid-containing compound biosynthetic process"/>
    <property type="evidence" value="ECO:0000318"/>
    <property type="project" value="GO_Central"/>
</dbReference>
<keyword evidence="7" id="KW-0554">One-carbon metabolism</keyword>
<evidence type="ECO:0000256" key="3">
    <source>
        <dbReference type="ARBA" id="ARBA00022723"/>
    </source>
</evidence>
<dbReference type="eggNOG" id="KOG2525">
    <property type="taxonomic scope" value="Eukaryota"/>
</dbReference>
<dbReference type="UniPathway" id="UPA00850"/>
<keyword evidence="2 7" id="KW-0436">Ligase</keyword>